<feature type="compositionally biased region" description="Basic and acidic residues" evidence="1">
    <location>
        <begin position="659"/>
        <end position="668"/>
    </location>
</feature>
<feature type="compositionally biased region" description="Polar residues" evidence="1">
    <location>
        <begin position="127"/>
        <end position="141"/>
    </location>
</feature>
<dbReference type="OrthoDB" id="2420608at2759"/>
<dbReference type="GO" id="GO:0005634">
    <property type="term" value="C:nucleus"/>
    <property type="evidence" value="ECO:0007669"/>
    <property type="project" value="InterPro"/>
</dbReference>
<evidence type="ECO:0000256" key="1">
    <source>
        <dbReference type="SAM" id="MobiDB-lite"/>
    </source>
</evidence>
<dbReference type="GO" id="GO:0046982">
    <property type="term" value="F:protein heterodimerization activity"/>
    <property type="evidence" value="ECO:0007669"/>
    <property type="project" value="InterPro"/>
</dbReference>
<dbReference type="AlphaFoldDB" id="A0A9P4P4Q3"/>
<dbReference type="Gene3D" id="1.10.20.10">
    <property type="entry name" value="Histone, subunit A"/>
    <property type="match status" value="1"/>
</dbReference>
<feature type="region of interest" description="Disordered" evidence="1">
    <location>
        <begin position="109"/>
        <end position="141"/>
    </location>
</feature>
<dbReference type="PROSITE" id="PS00028">
    <property type="entry name" value="ZINC_FINGER_C2H2_1"/>
    <property type="match status" value="1"/>
</dbReference>
<dbReference type="EMBL" id="MU001516">
    <property type="protein sequence ID" value="KAF2437401.1"/>
    <property type="molecule type" value="Genomic_DNA"/>
</dbReference>
<dbReference type="InterPro" id="IPR009057">
    <property type="entry name" value="Homeodomain-like_sf"/>
</dbReference>
<dbReference type="InterPro" id="IPR018465">
    <property type="entry name" value="Scm3/HJURP"/>
</dbReference>
<feature type="compositionally biased region" description="Low complexity" evidence="1">
    <location>
        <begin position="672"/>
        <end position="695"/>
    </location>
</feature>
<evidence type="ECO:0000313" key="3">
    <source>
        <dbReference type="EMBL" id="KAF2437401.1"/>
    </source>
</evidence>
<dbReference type="InterPro" id="IPR009072">
    <property type="entry name" value="Histone-fold"/>
</dbReference>
<proteinExistence type="predicted"/>
<evidence type="ECO:0000313" key="4">
    <source>
        <dbReference type="Proteomes" id="UP000799764"/>
    </source>
</evidence>
<feature type="region of interest" description="Disordered" evidence="1">
    <location>
        <begin position="626"/>
        <end position="751"/>
    </location>
</feature>
<dbReference type="SUPFAM" id="SSF46689">
    <property type="entry name" value="Homeodomain-like"/>
    <property type="match status" value="1"/>
</dbReference>
<accession>A0A9P4P4Q3</accession>
<dbReference type="InterPro" id="IPR013087">
    <property type="entry name" value="Znf_C2H2_type"/>
</dbReference>
<feature type="compositionally biased region" description="Acidic residues" evidence="1">
    <location>
        <begin position="467"/>
        <end position="479"/>
    </location>
</feature>
<dbReference type="Pfam" id="PF10384">
    <property type="entry name" value="Scm3"/>
    <property type="match status" value="1"/>
</dbReference>
<feature type="compositionally biased region" description="Polar residues" evidence="1">
    <location>
        <begin position="327"/>
        <end position="343"/>
    </location>
</feature>
<sequence>MEPPAKRMRILQSIGVDEVDESNPEYIKGKQQNGERLKNKFEAIFAKFGAMSDMMSDELDMRGEGSVVVDRGHMKKLDKEYRNRLGRRTRMPEDEHQLVDDLFANDEEMGVEEEGEEECDEKDELAPSQSPEPVLQKSTTDQHVSLIARSNGQTDIPVPNTPTNATLQATLAASANPAADLLQLVQFPQTPAGQQARKAFEAQTAQAVQQAVASIFSSLLSNVPTLQSPQLSLQQAPETPAVPPIHTTETAPATAPSLYRPPPVISDTPAASRSSPVPVPPAERRKRRSFAVGVHIKPRRKDSIRPDVPLSVDNAALKTAEEDASEPSANNETSNIDPPTNDSPLERSGKPRRGPTKKYVFTPEEDQYIIESRVLHKRPWAEIINNQPQWRDWNKNTFWQRWCNKLKEQAAEMERSGELASLRARIDAEAGLKDSSSMNERPEAQPHSSLAGRHLPTPSSLGHDEDIQPDDEPDFENPEDLIASGGHFDDDEKDLLSLYGDRPMCNVQTDPLGDGDTDSDPGDAREIPETPLNLTQESSVQAVLQGTMTREPTVDVCVAASSQTAKVPPKKDSTNSAESTPHVLPTKKPSPKSKSKPKPTSTPTLHTCPLCHQTFPTAALLHTHTTHPHPREIHISTTTSSPLPTPTPANAPSTPNDVAIKREPRDTDDLLSTPTPASAPHSSSTSTTTTTPKSAGKLLPRAAYNAVKRSWARGARGATTPAKGKRKRQTLDTAPRKRFWDGEGSEDELGM</sequence>
<feature type="region of interest" description="Disordered" evidence="1">
    <location>
        <begin position="230"/>
        <end position="358"/>
    </location>
</feature>
<feature type="domain" description="C2H2-type" evidence="2">
    <location>
        <begin position="608"/>
        <end position="629"/>
    </location>
</feature>
<keyword evidence="4" id="KW-1185">Reference proteome</keyword>
<reference evidence="3" key="1">
    <citation type="journal article" date="2020" name="Stud. Mycol.">
        <title>101 Dothideomycetes genomes: a test case for predicting lifestyles and emergence of pathogens.</title>
        <authorList>
            <person name="Haridas S."/>
            <person name="Albert R."/>
            <person name="Binder M."/>
            <person name="Bloem J."/>
            <person name="Labutti K."/>
            <person name="Salamov A."/>
            <person name="Andreopoulos B."/>
            <person name="Baker S."/>
            <person name="Barry K."/>
            <person name="Bills G."/>
            <person name="Bluhm B."/>
            <person name="Cannon C."/>
            <person name="Castanera R."/>
            <person name="Culley D."/>
            <person name="Daum C."/>
            <person name="Ezra D."/>
            <person name="Gonzalez J."/>
            <person name="Henrissat B."/>
            <person name="Kuo A."/>
            <person name="Liang C."/>
            <person name="Lipzen A."/>
            <person name="Lutzoni F."/>
            <person name="Magnuson J."/>
            <person name="Mondo S."/>
            <person name="Nolan M."/>
            <person name="Ohm R."/>
            <person name="Pangilinan J."/>
            <person name="Park H.-J."/>
            <person name="Ramirez L."/>
            <person name="Alfaro M."/>
            <person name="Sun H."/>
            <person name="Tritt A."/>
            <person name="Yoshinaga Y."/>
            <person name="Zwiers L.-H."/>
            <person name="Turgeon B."/>
            <person name="Goodwin S."/>
            <person name="Spatafora J."/>
            <person name="Crous P."/>
            <person name="Grigoriev I."/>
        </authorList>
    </citation>
    <scope>NUCLEOTIDE SEQUENCE</scope>
    <source>
        <strain evidence="3">CBS 690.94</strain>
    </source>
</reference>
<feature type="region of interest" description="Disordered" evidence="1">
    <location>
        <begin position="561"/>
        <end position="605"/>
    </location>
</feature>
<dbReference type="Proteomes" id="UP000799764">
    <property type="component" value="Unassembled WGS sequence"/>
</dbReference>
<protein>
    <recommendedName>
        <fullName evidence="2">C2H2-type domain-containing protein</fullName>
    </recommendedName>
</protein>
<dbReference type="GO" id="GO:0042393">
    <property type="term" value="F:histone binding"/>
    <property type="evidence" value="ECO:0007669"/>
    <property type="project" value="InterPro"/>
</dbReference>
<name>A0A9P4P4Q3_9PLEO</name>
<comment type="caution">
    <text evidence="3">The sequence shown here is derived from an EMBL/GenBank/DDBJ whole genome shotgun (WGS) entry which is preliminary data.</text>
</comment>
<feature type="region of interest" description="Disordered" evidence="1">
    <location>
        <begin position="431"/>
        <end position="530"/>
    </location>
</feature>
<feature type="compositionally biased region" description="Acidic residues" evidence="1">
    <location>
        <begin position="109"/>
        <end position="123"/>
    </location>
</feature>
<evidence type="ECO:0000259" key="2">
    <source>
        <dbReference type="PROSITE" id="PS00028"/>
    </source>
</evidence>
<organism evidence="3 4">
    <name type="scientific">Karstenula rhodostoma CBS 690.94</name>
    <dbReference type="NCBI Taxonomy" id="1392251"/>
    <lineage>
        <taxon>Eukaryota</taxon>
        <taxon>Fungi</taxon>
        <taxon>Dikarya</taxon>
        <taxon>Ascomycota</taxon>
        <taxon>Pezizomycotina</taxon>
        <taxon>Dothideomycetes</taxon>
        <taxon>Pleosporomycetidae</taxon>
        <taxon>Pleosporales</taxon>
        <taxon>Massarineae</taxon>
        <taxon>Didymosphaeriaceae</taxon>
        <taxon>Karstenula</taxon>
    </lineage>
</organism>
<gene>
    <name evidence="3" type="ORF">P171DRAFT_437795</name>
</gene>